<dbReference type="AlphaFoldDB" id="A0A1I3IK23"/>
<evidence type="ECO:0000256" key="3">
    <source>
        <dbReference type="ARBA" id="ARBA00022475"/>
    </source>
</evidence>
<keyword evidence="5" id="KW-0547">Nucleotide-binding</keyword>
<accession>A0A1I3IK23</accession>
<evidence type="ECO:0000256" key="9">
    <source>
        <dbReference type="SAM" id="Phobius"/>
    </source>
</evidence>
<keyword evidence="13" id="KW-1185">Reference proteome</keyword>
<dbReference type="EMBL" id="FOQH01000007">
    <property type="protein sequence ID" value="SFI48375.1"/>
    <property type="molecule type" value="Genomic_DNA"/>
</dbReference>
<dbReference type="InterPro" id="IPR003593">
    <property type="entry name" value="AAA+_ATPase"/>
</dbReference>
<dbReference type="Pfam" id="PF00005">
    <property type="entry name" value="ABC_tran"/>
    <property type="match status" value="1"/>
</dbReference>
<feature type="transmembrane region" description="Helical" evidence="9">
    <location>
        <begin position="20"/>
        <end position="45"/>
    </location>
</feature>
<keyword evidence="8 9" id="KW-0472">Membrane</keyword>
<dbReference type="SMART" id="SM00382">
    <property type="entry name" value="AAA"/>
    <property type="match status" value="1"/>
</dbReference>
<keyword evidence="7 9" id="KW-1133">Transmembrane helix</keyword>
<dbReference type="Pfam" id="PF00664">
    <property type="entry name" value="ABC_membrane"/>
    <property type="match status" value="1"/>
</dbReference>
<dbReference type="Gene3D" id="3.40.50.300">
    <property type="entry name" value="P-loop containing nucleotide triphosphate hydrolases"/>
    <property type="match status" value="1"/>
</dbReference>
<reference evidence="12 13" key="1">
    <citation type="submission" date="2016-10" db="EMBL/GenBank/DDBJ databases">
        <authorList>
            <person name="de Groot N.N."/>
        </authorList>
    </citation>
    <scope>NUCLEOTIDE SEQUENCE [LARGE SCALE GENOMIC DNA]</scope>
    <source>
        <strain evidence="12 13">CGMCC 1.11030</strain>
    </source>
</reference>
<dbReference type="InterPro" id="IPR003439">
    <property type="entry name" value="ABC_transporter-like_ATP-bd"/>
</dbReference>
<dbReference type="STRING" id="1114924.SAMN05216258_107104"/>
<proteinExistence type="predicted"/>
<evidence type="ECO:0000256" key="6">
    <source>
        <dbReference type="ARBA" id="ARBA00022840"/>
    </source>
</evidence>
<dbReference type="GO" id="GO:0140359">
    <property type="term" value="F:ABC-type transporter activity"/>
    <property type="evidence" value="ECO:0007669"/>
    <property type="project" value="InterPro"/>
</dbReference>
<feature type="transmembrane region" description="Helical" evidence="9">
    <location>
        <begin position="180"/>
        <end position="198"/>
    </location>
</feature>
<dbReference type="SUPFAM" id="SSF90123">
    <property type="entry name" value="ABC transporter transmembrane region"/>
    <property type="match status" value="1"/>
</dbReference>
<evidence type="ECO:0000259" key="11">
    <source>
        <dbReference type="PROSITE" id="PS50929"/>
    </source>
</evidence>
<dbReference type="Proteomes" id="UP000199377">
    <property type="component" value="Unassembled WGS sequence"/>
</dbReference>
<evidence type="ECO:0000256" key="5">
    <source>
        <dbReference type="ARBA" id="ARBA00022741"/>
    </source>
</evidence>
<comment type="subcellular location">
    <subcellularLocation>
        <location evidence="1">Cell membrane</location>
        <topology evidence="1">Multi-pass membrane protein</topology>
    </subcellularLocation>
</comment>
<evidence type="ECO:0000256" key="7">
    <source>
        <dbReference type="ARBA" id="ARBA00022989"/>
    </source>
</evidence>
<dbReference type="InterPro" id="IPR017871">
    <property type="entry name" value="ABC_transporter-like_CS"/>
</dbReference>
<evidence type="ECO:0000313" key="13">
    <source>
        <dbReference type="Proteomes" id="UP000199377"/>
    </source>
</evidence>
<dbReference type="InterPro" id="IPR011527">
    <property type="entry name" value="ABC1_TM_dom"/>
</dbReference>
<feature type="transmembrane region" description="Helical" evidence="9">
    <location>
        <begin position="73"/>
        <end position="97"/>
    </location>
</feature>
<dbReference type="OrthoDB" id="5288711at2"/>
<feature type="transmembrane region" description="Helical" evidence="9">
    <location>
        <begin position="155"/>
        <end position="174"/>
    </location>
</feature>
<keyword evidence="3" id="KW-1003">Cell membrane</keyword>
<name>A0A1I3IK23_9RHOB</name>
<keyword evidence="4 9" id="KW-0812">Transmembrane</keyword>
<dbReference type="GO" id="GO:0005886">
    <property type="term" value="C:plasma membrane"/>
    <property type="evidence" value="ECO:0007669"/>
    <property type="project" value="UniProtKB-SubCell"/>
</dbReference>
<dbReference type="Gene3D" id="1.20.1560.10">
    <property type="entry name" value="ABC transporter type 1, transmembrane domain"/>
    <property type="match status" value="1"/>
</dbReference>
<dbReference type="PROSITE" id="PS00211">
    <property type="entry name" value="ABC_TRANSPORTER_1"/>
    <property type="match status" value="1"/>
</dbReference>
<evidence type="ECO:0000259" key="10">
    <source>
        <dbReference type="PROSITE" id="PS50893"/>
    </source>
</evidence>
<dbReference type="PANTHER" id="PTHR24221:SF632">
    <property type="entry name" value="ATP-DEPENDENT LIPID A-CORE FLIPPASE"/>
    <property type="match status" value="1"/>
</dbReference>
<dbReference type="SUPFAM" id="SSF52540">
    <property type="entry name" value="P-loop containing nucleoside triphosphate hydrolases"/>
    <property type="match status" value="1"/>
</dbReference>
<keyword evidence="2" id="KW-0813">Transport</keyword>
<dbReference type="GO" id="GO:0005524">
    <property type="term" value="F:ATP binding"/>
    <property type="evidence" value="ECO:0007669"/>
    <property type="project" value="UniProtKB-KW"/>
</dbReference>
<sequence>MLKAWRKTMDMFDAQERRNFWRLIAQVVAMSFANMVGIAMIIPFLHVLADTEATSGDGIIGRIYRFGGFETVIGFQMALGAVALIVYLGSVSVRALTAWSLSRFTSMRVFSISHRILRGYLGQPYVWFLGRHSSDLVKTVMNETIMLVQGTVRPMLDVISNGAVALAMIVLLVLADPLSALIMAAIMGGSYGLLYTWVRAKQVAAGRIRFKATAECYRIVQEAMIGAKEIKVLGLEQQMLARFRHPALAKARAEATFRVLSQVPRHFLEGAAFGGMIVVLLVILRVNDGDMARALPIAGVYALAGARLMPALQGVYGGLSSIRYQAPTLENLHAELRDAAAVGDRLPEADGEPLRLQRRLELRDLVYAYPSADRPALRGVSLEVEARTTVGIVGGTGAGKSTAMDILLGLLEPEGGQMLVDDKPIESRADRRAWRRSIGYVPQHIFLADDTVAANIAFGLPPEKIDMEAVERAARMAELHDFVTEQLPDGYQTLVGDRGARLSGGQRQRVGIARALYHDPDVLILDEATSALDNVTERAVMDALDRIGGAKTVIMVAHRLSTVRNCDRIFLFRNGVVEASGPYDQLFETSDAFRAMVQAAE</sequence>
<dbReference type="InterPro" id="IPR027417">
    <property type="entry name" value="P-loop_NTPase"/>
</dbReference>
<protein>
    <submittedName>
        <fullName evidence="12">ABC-type bacteriocin/lantibiotic exporter, contains an N-terminal double-glycine peptidase domain</fullName>
    </submittedName>
</protein>
<evidence type="ECO:0000256" key="1">
    <source>
        <dbReference type="ARBA" id="ARBA00004651"/>
    </source>
</evidence>
<dbReference type="PANTHER" id="PTHR24221">
    <property type="entry name" value="ATP-BINDING CASSETTE SUB-FAMILY B"/>
    <property type="match status" value="1"/>
</dbReference>
<keyword evidence="6" id="KW-0067">ATP-binding</keyword>
<dbReference type="FunFam" id="3.40.50.300:FF:000221">
    <property type="entry name" value="Multidrug ABC transporter ATP-binding protein"/>
    <property type="match status" value="1"/>
</dbReference>
<organism evidence="12 13">
    <name type="scientific">Albimonas pacifica</name>
    <dbReference type="NCBI Taxonomy" id="1114924"/>
    <lineage>
        <taxon>Bacteria</taxon>
        <taxon>Pseudomonadati</taxon>
        <taxon>Pseudomonadota</taxon>
        <taxon>Alphaproteobacteria</taxon>
        <taxon>Rhodobacterales</taxon>
        <taxon>Paracoccaceae</taxon>
        <taxon>Albimonas</taxon>
    </lineage>
</organism>
<feature type="domain" description="ABC transmembrane type-1" evidence="11">
    <location>
        <begin position="59"/>
        <end position="291"/>
    </location>
</feature>
<dbReference type="InterPro" id="IPR039421">
    <property type="entry name" value="Type_1_exporter"/>
</dbReference>
<feature type="transmembrane region" description="Helical" evidence="9">
    <location>
        <begin position="267"/>
        <end position="286"/>
    </location>
</feature>
<dbReference type="InterPro" id="IPR036640">
    <property type="entry name" value="ABC1_TM_sf"/>
</dbReference>
<dbReference type="PROSITE" id="PS50929">
    <property type="entry name" value="ABC_TM1F"/>
    <property type="match status" value="1"/>
</dbReference>
<evidence type="ECO:0000256" key="2">
    <source>
        <dbReference type="ARBA" id="ARBA00022448"/>
    </source>
</evidence>
<dbReference type="RefSeq" id="WP_092861061.1">
    <property type="nucleotide sequence ID" value="NZ_FOQH01000007.1"/>
</dbReference>
<dbReference type="GO" id="GO:0016887">
    <property type="term" value="F:ATP hydrolysis activity"/>
    <property type="evidence" value="ECO:0007669"/>
    <property type="project" value="InterPro"/>
</dbReference>
<dbReference type="GO" id="GO:0034040">
    <property type="term" value="F:ATPase-coupled lipid transmembrane transporter activity"/>
    <property type="evidence" value="ECO:0007669"/>
    <property type="project" value="TreeGrafter"/>
</dbReference>
<dbReference type="PROSITE" id="PS50893">
    <property type="entry name" value="ABC_TRANSPORTER_2"/>
    <property type="match status" value="1"/>
</dbReference>
<feature type="domain" description="ABC transporter" evidence="10">
    <location>
        <begin position="360"/>
        <end position="599"/>
    </location>
</feature>
<evidence type="ECO:0000256" key="8">
    <source>
        <dbReference type="ARBA" id="ARBA00023136"/>
    </source>
</evidence>
<gene>
    <name evidence="12" type="ORF">SAMN05216258_107104</name>
</gene>
<evidence type="ECO:0000313" key="12">
    <source>
        <dbReference type="EMBL" id="SFI48375.1"/>
    </source>
</evidence>
<evidence type="ECO:0000256" key="4">
    <source>
        <dbReference type="ARBA" id="ARBA00022692"/>
    </source>
</evidence>